<keyword evidence="1" id="KW-0812">Transmembrane</keyword>
<feature type="transmembrane region" description="Helical" evidence="1">
    <location>
        <begin position="80"/>
        <end position="101"/>
    </location>
</feature>
<feature type="transmembrane region" description="Helical" evidence="1">
    <location>
        <begin position="161"/>
        <end position="180"/>
    </location>
</feature>
<feature type="transmembrane region" description="Helical" evidence="1">
    <location>
        <begin position="53"/>
        <end position="73"/>
    </location>
</feature>
<keyword evidence="1" id="KW-1133">Transmembrane helix</keyword>
<feature type="transmembrane region" description="Helical" evidence="1">
    <location>
        <begin position="241"/>
        <end position="262"/>
    </location>
</feature>
<keyword evidence="3" id="KW-1185">Reference proteome</keyword>
<protein>
    <submittedName>
        <fullName evidence="2">Uncharacterized protein</fullName>
    </submittedName>
</protein>
<evidence type="ECO:0000313" key="3">
    <source>
        <dbReference type="Proteomes" id="UP001165060"/>
    </source>
</evidence>
<feature type="transmembrane region" description="Helical" evidence="1">
    <location>
        <begin position="274"/>
        <end position="292"/>
    </location>
</feature>
<dbReference type="EMBL" id="BRYB01003939">
    <property type="protein sequence ID" value="GMI23040.1"/>
    <property type="molecule type" value="Genomic_DNA"/>
</dbReference>
<evidence type="ECO:0000256" key="1">
    <source>
        <dbReference type="SAM" id="Phobius"/>
    </source>
</evidence>
<feature type="transmembrane region" description="Helical" evidence="1">
    <location>
        <begin position="201"/>
        <end position="221"/>
    </location>
</feature>
<proteinExistence type="predicted"/>
<name>A0ABQ6MBI5_9STRA</name>
<accession>A0ABQ6MBI5</accession>
<gene>
    <name evidence="2" type="ORF">TeGR_g9670</name>
</gene>
<evidence type="ECO:0000313" key="2">
    <source>
        <dbReference type="EMBL" id="GMI23040.1"/>
    </source>
</evidence>
<sequence length="432" mass="47514">YVAAACTNADVSTNYEAYGIHTCDYDAEHDWQACLVEGNNSGGKMVSSFSTSMAFTGQQTLVYTWLAFAILFRSLCHYEWLLSTIAFMLYAVLGVVAYYSFNPFLPYPHQTAATVASLTYFIRPEMYDNTGYTVTDANGDKEFILNDSCDKAYHWNLSFLVVQYASVAIVVLLLGIAFSAERIRRRYPLQNPFPPLTGTTVPCVISAVVLAAYAVMVVSKADASIVNLSIMKDNLAANNGFPFAQGSVDICTVMLIVATMSVIRGTTRGSTSAFRLASVASILHIALVYPIVVGNYEVMDYNSMWTRGDYYGPDASGGLSHIFGTGCRGFWATYYLSYYNDPNDLDLTKLLTGNFVFPSKEQSDSLCNDTWVSFVAQGIIFVLMHFQIVFCGMVYKQNKGRPTDIYDPQPPSAPHQEPLLQGAGTVAVAGRI</sequence>
<feature type="transmembrane region" description="Helical" evidence="1">
    <location>
        <begin position="371"/>
        <end position="395"/>
    </location>
</feature>
<feature type="non-terminal residue" evidence="2">
    <location>
        <position position="1"/>
    </location>
</feature>
<keyword evidence="1" id="KW-0472">Membrane</keyword>
<reference evidence="2 3" key="1">
    <citation type="journal article" date="2023" name="Commun. Biol.">
        <title>Genome analysis of Parmales, the sister group of diatoms, reveals the evolutionary specialization of diatoms from phago-mixotrophs to photoautotrophs.</title>
        <authorList>
            <person name="Ban H."/>
            <person name="Sato S."/>
            <person name="Yoshikawa S."/>
            <person name="Yamada K."/>
            <person name="Nakamura Y."/>
            <person name="Ichinomiya M."/>
            <person name="Sato N."/>
            <person name="Blanc-Mathieu R."/>
            <person name="Endo H."/>
            <person name="Kuwata A."/>
            <person name="Ogata H."/>
        </authorList>
    </citation>
    <scope>NUCLEOTIDE SEQUENCE [LARGE SCALE GENOMIC DNA]</scope>
</reference>
<organism evidence="2 3">
    <name type="scientific">Tetraparma gracilis</name>
    <dbReference type="NCBI Taxonomy" id="2962635"/>
    <lineage>
        <taxon>Eukaryota</taxon>
        <taxon>Sar</taxon>
        <taxon>Stramenopiles</taxon>
        <taxon>Ochrophyta</taxon>
        <taxon>Bolidophyceae</taxon>
        <taxon>Parmales</taxon>
        <taxon>Triparmaceae</taxon>
        <taxon>Tetraparma</taxon>
    </lineage>
</organism>
<comment type="caution">
    <text evidence="2">The sequence shown here is derived from an EMBL/GenBank/DDBJ whole genome shotgun (WGS) entry which is preliminary data.</text>
</comment>
<dbReference type="Proteomes" id="UP001165060">
    <property type="component" value="Unassembled WGS sequence"/>
</dbReference>